<evidence type="ECO:0000256" key="2">
    <source>
        <dbReference type="SAM" id="MobiDB-lite"/>
    </source>
</evidence>
<evidence type="ECO:0000259" key="3">
    <source>
        <dbReference type="Pfam" id="PF26082"/>
    </source>
</evidence>
<dbReference type="Pfam" id="PF26082">
    <property type="entry name" value="zf-C2H2_AcuF"/>
    <property type="match status" value="1"/>
</dbReference>
<feature type="region of interest" description="Disordered" evidence="2">
    <location>
        <begin position="425"/>
        <end position="463"/>
    </location>
</feature>
<protein>
    <recommendedName>
        <fullName evidence="3">Oxidoreductase acuF-like C2H2 type zinc-finger domain-containing protein</fullName>
    </recommendedName>
</protein>
<dbReference type="EMBL" id="MU865964">
    <property type="protein sequence ID" value="KAK4445571.1"/>
    <property type="molecule type" value="Genomic_DNA"/>
</dbReference>
<feature type="domain" description="Oxidoreductase acuF-like C2H2 type zinc-finger" evidence="3">
    <location>
        <begin position="324"/>
        <end position="352"/>
    </location>
</feature>
<evidence type="ECO:0000313" key="4">
    <source>
        <dbReference type="EMBL" id="KAK4445571.1"/>
    </source>
</evidence>
<evidence type="ECO:0000313" key="5">
    <source>
        <dbReference type="Proteomes" id="UP001321760"/>
    </source>
</evidence>
<dbReference type="PANTHER" id="PTHR35391:SF5">
    <property type="entry name" value="DUF6590 DOMAIN-CONTAINING PROTEIN"/>
    <property type="match status" value="1"/>
</dbReference>
<keyword evidence="1" id="KW-0175">Coiled coil</keyword>
<keyword evidence="5" id="KW-1185">Reference proteome</keyword>
<proteinExistence type="predicted"/>
<reference evidence="4" key="2">
    <citation type="submission" date="2023-05" db="EMBL/GenBank/DDBJ databases">
        <authorList>
            <consortium name="Lawrence Berkeley National Laboratory"/>
            <person name="Steindorff A."/>
            <person name="Hensen N."/>
            <person name="Bonometti L."/>
            <person name="Westerberg I."/>
            <person name="Brannstrom I.O."/>
            <person name="Guillou S."/>
            <person name="Cros-Aarteil S."/>
            <person name="Calhoun S."/>
            <person name="Haridas S."/>
            <person name="Kuo A."/>
            <person name="Mondo S."/>
            <person name="Pangilinan J."/>
            <person name="Riley R."/>
            <person name="Labutti K."/>
            <person name="Andreopoulos B."/>
            <person name="Lipzen A."/>
            <person name="Chen C."/>
            <person name="Yanf M."/>
            <person name="Daum C."/>
            <person name="Ng V."/>
            <person name="Clum A."/>
            <person name="Ohm R."/>
            <person name="Martin F."/>
            <person name="Silar P."/>
            <person name="Natvig D."/>
            <person name="Lalanne C."/>
            <person name="Gautier V."/>
            <person name="Ament-Velasquez S.L."/>
            <person name="Kruys A."/>
            <person name="Hutchinson M.I."/>
            <person name="Powell A.J."/>
            <person name="Barry K."/>
            <person name="Miller A.N."/>
            <person name="Grigoriev I.V."/>
            <person name="Debuchy R."/>
            <person name="Gladieux P."/>
            <person name="Thoren M.H."/>
            <person name="Johannesson H."/>
        </authorList>
    </citation>
    <scope>NUCLEOTIDE SEQUENCE</scope>
    <source>
        <strain evidence="4">PSN243</strain>
    </source>
</reference>
<evidence type="ECO:0000256" key="1">
    <source>
        <dbReference type="SAM" id="Coils"/>
    </source>
</evidence>
<organism evidence="4 5">
    <name type="scientific">Podospora aff. communis PSN243</name>
    <dbReference type="NCBI Taxonomy" id="3040156"/>
    <lineage>
        <taxon>Eukaryota</taxon>
        <taxon>Fungi</taxon>
        <taxon>Dikarya</taxon>
        <taxon>Ascomycota</taxon>
        <taxon>Pezizomycotina</taxon>
        <taxon>Sordariomycetes</taxon>
        <taxon>Sordariomycetidae</taxon>
        <taxon>Sordariales</taxon>
        <taxon>Podosporaceae</taxon>
        <taxon>Podospora</taxon>
    </lineage>
</organism>
<feature type="non-terminal residue" evidence="4">
    <location>
        <position position="463"/>
    </location>
</feature>
<dbReference type="PANTHER" id="PTHR35391">
    <property type="entry name" value="C2H2-TYPE DOMAIN-CONTAINING PROTEIN-RELATED"/>
    <property type="match status" value="1"/>
</dbReference>
<comment type="caution">
    <text evidence="4">The sequence shown here is derived from an EMBL/GenBank/DDBJ whole genome shotgun (WGS) entry which is preliminary data.</text>
</comment>
<sequence>MASSQESYNPIEKIEEWRRRQLQDASSWEEEKEAEKREVSRLCQAVLALFEEIARSISRSEAAAEAQISLERSRGGLVLWSDGHGVARGEHDTVFSRSRKLHRITTKALSHISNTLLERLIPRIRTWSDKLEQLCLHARLAAEEASHAKHKDTDSQSDASSTSSSDISADDNDNIGEIAEDLRTDVRYLVAIEPLLRNPILDSESESTLQYLNHAWAPAQLYADKIESRYPLADKDLVIQLAEANFRRYLRCQAEREAHEKTETQVVAEEPETAGTVITASRFHDSGIGTSIAPTLSYAETVMSYGREGQSVRIPPLPEGAKKGDPFSCIACGRLVRITNNSTWKRHIYLDLQPYTCLIEGCVCGDTSFATREHWISHLASDHAMEPEWTSIKCRLCTQDTGSGKGTVTLHLAKHLEEISLSALPAGVDSNTPSDEGASEATDGELPNASNVSNSGLPPETFI</sequence>
<dbReference type="InterPro" id="IPR058925">
    <property type="entry name" value="zf-C2H2_AcuF"/>
</dbReference>
<gene>
    <name evidence="4" type="ORF">QBC34DRAFT_332950</name>
</gene>
<reference evidence="4" key="1">
    <citation type="journal article" date="2023" name="Mol. Phylogenet. Evol.">
        <title>Genome-scale phylogeny and comparative genomics of the fungal order Sordariales.</title>
        <authorList>
            <person name="Hensen N."/>
            <person name="Bonometti L."/>
            <person name="Westerberg I."/>
            <person name="Brannstrom I.O."/>
            <person name="Guillou S."/>
            <person name="Cros-Aarteil S."/>
            <person name="Calhoun S."/>
            <person name="Haridas S."/>
            <person name="Kuo A."/>
            <person name="Mondo S."/>
            <person name="Pangilinan J."/>
            <person name="Riley R."/>
            <person name="LaButti K."/>
            <person name="Andreopoulos B."/>
            <person name="Lipzen A."/>
            <person name="Chen C."/>
            <person name="Yan M."/>
            <person name="Daum C."/>
            <person name="Ng V."/>
            <person name="Clum A."/>
            <person name="Steindorff A."/>
            <person name="Ohm R.A."/>
            <person name="Martin F."/>
            <person name="Silar P."/>
            <person name="Natvig D.O."/>
            <person name="Lalanne C."/>
            <person name="Gautier V."/>
            <person name="Ament-Velasquez S.L."/>
            <person name="Kruys A."/>
            <person name="Hutchinson M.I."/>
            <person name="Powell A.J."/>
            <person name="Barry K."/>
            <person name="Miller A.N."/>
            <person name="Grigoriev I.V."/>
            <person name="Debuchy R."/>
            <person name="Gladieux P."/>
            <person name="Hiltunen Thoren M."/>
            <person name="Johannesson H."/>
        </authorList>
    </citation>
    <scope>NUCLEOTIDE SEQUENCE</scope>
    <source>
        <strain evidence="4">PSN243</strain>
    </source>
</reference>
<feature type="compositionally biased region" description="Basic and acidic residues" evidence="2">
    <location>
        <begin position="145"/>
        <end position="154"/>
    </location>
</feature>
<feature type="compositionally biased region" description="Low complexity" evidence="2">
    <location>
        <begin position="156"/>
        <end position="167"/>
    </location>
</feature>
<feature type="coiled-coil region" evidence="1">
    <location>
        <begin position="18"/>
        <end position="45"/>
    </location>
</feature>
<dbReference type="Proteomes" id="UP001321760">
    <property type="component" value="Unassembled WGS sequence"/>
</dbReference>
<name>A0AAV9GAQ5_9PEZI</name>
<accession>A0AAV9GAQ5</accession>
<dbReference type="AlphaFoldDB" id="A0AAV9GAQ5"/>
<feature type="region of interest" description="Disordered" evidence="2">
    <location>
        <begin position="145"/>
        <end position="173"/>
    </location>
</feature>